<organism evidence="2 3">
    <name type="scientific">Candidatus Liptonbacteria bacterium RIFCSPLOWO2_01_FULL_52_25</name>
    <dbReference type="NCBI Taxonomy" id="1798650"/>
    <lineage>
        <taxon>Bacteria</taxon>
        <taxon>Candidatus Liptoniibacteriota</taxon>
    </lineage>
</organism>
<name>A0A1G2CEH0_9BACT</name>
<evidence type="ECO:0000313" key="3">
    <source>
        <dbReference type="Proteomes" id="UP000178880"/>
    </source>
</evidence>
<dbReference type="AlphaFoldDB" id="A0A1G2CEH0"/>
<evidence type="ECO:0000313" key="2">
    <source>
        <dbReference type="EMBL" id="OGY99775.1"/>
    </source>
</evidence>
<feature type="domain" description="LysM" evidence="1">
    <location>
        <begin position="146"/>
        <end position="190"/>
    </location>
</feature>
<protein>
    <recommendedName>
        <fullName evidence="1">LysM domain-containing protein</fullName>
    </recommendedName>
</protein>
<reference evidence="2 3" key="1">
    <citation type="journal article" date="2016" name="Nat. Commun.">
        <title>Thousands of microbial genomes shed light on interconnected biogeochemical processes in an aquifer system.</title>
        <authorList>
            <person name="Anantharaman K."/>
            <person name="Brown C.T."/>
            <person name="Hug L.A."/>
            <person name="Sharon I."/>
            <person name="Castelle C.J."/>
            <person name="Probst A.J."/>
            <person name="Thomas B.C."/>
            <person name="Singh A."/>
            <person name="Wilkins M.J."/>
            <person name="Karaoz U."/>
            <person name="Brodie E.L."/>
            <person name="Williams K.H."/>
            <person name="Hubbard S.S."/>
            <person name="Banfield J.F."/>
        </authorList>
    </citation>
    <scope>NUCLEOTIDE SEQUENCE [LARGE SCALE GENOMIC DNA]</scope>
</reference>
<dbReference type="Proteomes" id="UP000178880">
    <property type="component" value="Unassembled WGS sequence"/>
</dbReference>
<dbReference type="SMART" id="SM00257">
    <property type="entry name" value="LysM"/>
    <property type="match status" value="2"/>
</dbReference>
<dbReference type="STRING" id="1798650.A2945_02145"/>
<dbReference type="InterPro" id="IPR011055">
    <property type="entry name" value="Dup_hybrid_motif"/>
</dbReference>
<dbReference type="PROSITE" id="PS51782">
    <property type="entry name" value="LYSM"/>
    <property type="match status" value="2"/>
</dbReference>
<feature type="domain" description="LysM" evidence="1">
    <location>
        <begin position="96"/>
        <end position="140"/>
    </location>
</feature>
<dbReference type="PANTHER" id="PTHR21666">
    <property type="entry name" value="PEPTIDASE-RELATED"/>
    <property type="match status" value="1"/>
</dbReference>
<dbReference type="InterPro" id="IPR036779">
    <property type="entry name" value="LysM_dom_sf"/>
</dbReference>
<dbReference type="CDD" id="cd00118">
    <property type="entry name" value="LysM"/>
    <property type="match status" value="1"/>
</dbReference>
<dbReference type="InterPro" id="IPR050570">
    <property type="entry name" value="Cell_wall_metabolism_enzyme"/>
</dbReference>
<dbReference type="PANTHER" id="PTHR21666:SF270">
    <property type="entry name" value="MUREIN HYDROLASE ACTIVATOR ENVC"/>
    <property type="match status" value="1"/>
</dbReference>
<dbReference type="SUPFAM" id="SSF54106">
    <property type="entry name" value="LysM domain"/>
    <property type="match status" value="1"/>
</dbReference>
<proteinExistence type="predicted"/>
<sequence>MAVFLCVGLLLAGAGFFGDFKGESEVERGVLGGPFAAVAVASVDPMLEASAYGETPIVIGFSPLETFSYTVFDDSPASLVDGGAPIGPVFSRENLIKYTVRKGDTLSGIAAYFGISLDTIVGANPSVRARYLQPGDELNILPTSGIVYKTTDGDSLESVAEYFNIPDSKIAEFNKSVDFTALGAGISLVIPGAKTGFVASKNSLPNFNAHFIKPADGFNWGIVHHYNAIDIANSCGVPVVAAAEGLVVPDASFGSGRSGWNGGYGLFVLLEHPFGDGVKTRYAHMDSVSVDIGDYVKQGDEIGIMGDSGDATGCHVHFEVYGAENPFAK</sequence>
<accession>A0A1G2CEH0</accession>
<dbReference type="Pfam" id="PF01476">
    <property type="entry name" value="LysM"/>
    <property type="match status" value="2"/>
</dbReference>
<dbReference type="Pfam" id="PF01551">
    <property type="entry name" value="Peptidase_M23"/>
    <property type="match status" value="1"/>
</dbReference>
<gene>
    <name evidence="2" type="ORF">A2945_02145</name>
</gene>
<dbReference type="Gene3D" id="3.10.350.10">
    <property type="entry name" value="LysM domain"/>
    <property type="match status" value="1"/>
</dbReference>
<dbReference type="InterPro" id="IPR018392">
    <property type="entry name" value="LysM"/>
</dbReference>
<dbReference type="CDD" id="cd12797">
    <property type="entry name" value="M23_peptidase"/>
    <property type="match status" value="1"/>
</dbReference>
<dbReference type="SUPFAM" id="SSF51261">
    <property type="entry name" value="Duplicated hybrid motif"/>
    <property type="match status" value="1"/>
</dbReference>
<dbReference type="EMBL" id="MHLA01000013">
    <property type="protein sequence ID" value="OGY99775.1"/>
    <property type="molecule type" value="Genomic_DNA"/>
</dbReference>
<dbReference type="Gene3D" id="2.70.70.10">
    <property type="entry name" value="Glucose Permease (Domain IIA)"/>
    <property type="match status" value="1"/>
</dbReference>
<evidence type="ECO:0000259" key="1">
    <source>
        <dbReference type="PROSITE" id="PS51782"/>
    </source>
</evidence>
<dbReference type="InterPro" id="IPR016047">
    <property type="entry name" value="M23ase_b-sheet_dom"/>
</dbReference>
<dbReference type="GO" id="GO:0004222">
    <property type="term" value="F:metalloendopeptidase activity"/>
    <property type="evidence" value="ECO:0007669"/>
    <property type="project" value="TreeGrafter"/>
</dbReference>
<comment type="caution">
    <text evidence="2">The sequence shown here is derived from an EMBL/GenBank/DDBJ whole genome shotgun (WGS) entry which is preliminary data.</text>
</comment>